<dbReference type="GO" id="GO:0005789">
    <property type="term" value="C:endoplasmic reticulum membrane"/>
    <property type="evidence" value="ECO:0007669"/>
    <property type="project" value="UniProtKB-SubCell"/>
</dbReference>
<reference evidence="17" key="2">
    <citation type="journal article" date="2024" name="Plant">
        <title>Genomic evolution and insights into agronomic trait innovations of Sesamum species.</title>
        <authorList>
            <person name="Miao H."/>
            <person name="Wang L."/>
            <person name="Qu L."/>
            <person name="Liu H."/>
            <person name="Sun Y."/>
            <person name="Le M."/>
            <person name="Wang Q."/>
            <person name="Wei S."/>
            <person name="Zheng Y."/>
            <person name="Lin W."/>
            <person name="Duan Y."/>
            <person name="Cao H."/>
            <person name="Xiong S."/>
            <person name="Wang X."/>
            <person name="Wei L."/>
            <person name="Li C."/>
            <person name="Ma Q."/>
            <person name="Ju M."/>
            <person name="Zhao R."/>
            <person name="Li G."/>
            <person name="Mu C."/>
            <person name="Tian Q."/>
            <person name="Mei H."/>
            <person name="Zhang T."/>
            <person name="Gao T."/>
            <person name="Zhang H."/>
        </authorList>
    </citation>
    <scope>NUCLEOTIDE SEQUENCE</scope>
    <source>
        <strain evidence="17">3651</strain>
    </source>
</reference>
<evidence type="ECO:0000259" key="16">
    <source>
        <dbReference type="PROSITE" id="PS51186"/>
    </source>
</evidence>
<keyword evidence="6" id="KW-0479">Metal-binding</keyword>
<dbReference type="InterPro" id="IPR016181">
    <property type="entry name" value="Acyl_CoA_acyltransferase"/>
</dbReference>
<dbReference type="AlphaFoldDB" id="A0AAE1YTP6"/>
<dbReference type="FunFam" id="3.40.630.30:FF:000198">
    <property type="entry name" value="Acyl-CoA N-acyltransferases (NAT) superfamily protein"/>
    <property type="match status" value="1"/>
</dbReference>
<dbReference type="GO" id="GO:0009507">
    <property type="term" value="C:chloroplast"/>
    <property type="evidence" value="ECO:0007669"/>
    <property type="project" value="TreeGrafter"/>
</dbReference>
<dbReference type="GO" id="GO:0008080">
    <property type="term" value="F:N-acetyltransferase activity"/>
    <property type="evidence" value="ECO:0007669"/>
    <property type="project" value="TreeGrafter"/>
</dbReference>
<evidence type="ECO:0000256" key="11">
    <source>
        <dbReference type="ARBA" id="ARBA00023049"/>
    </source>
</evidence>
<organism evidence="17 18">
    <name type="scientific">Sesamum alatum</name>
    <dbReference type="NCBI Taxonomy" id="300844"/>
    <lineage>
        <taxon>Eukaryota</taxon>
        <taxon>Viridiplantae</taxon>
        <taxon>Streptophyta</taxon>
        <taxon>Embryophyta</taxon>
        <taxon>Tracheophyta</taxon>
        <taxon>Spermatophyta</taxon>
        <taxon>Magnoliopsida</taxon>
        <taxon>eudicotyledons</taxon>
        <taxon>Gunneridae</taxon>
        <taxon>Pentapetalae</taxon>
        <taxon>asterids</taxon>
        <taxon>lamiids</taxon>
        <taxon>Lamiales</taxon>
        <taxon>Pedaliaceae</taxon>
        <taxon>Sesamum</taxon>
    </lineage>
</organism>
<feature type="transmembrane region" description="Helical" evidence="15">
    <location>
        <begin position="422"/>
        <end position="441"/>
    </location>
</feature>
<evidence type="ECO:0000313" key="18">
    <source>
        <dbReference type="Proteomes" id="UP001293254"/>
    </source>
</evidence>
<evidence type="ECO:0000256" key="5">
    <source>
        <dbReference type="ARBA" id="ARBA00022692"/>
    </source>
</evidence>
<evidence type="ECO:0000256" key="6">
    <source>
        <dbReference type="ARBA" id="ARBA00022723"/>
    </source>
</evidence>
<dbReference type="PANTHER" id="PTHR47443">
    <property type="entry name" value="ACYL-COA N-ACYLTRANSFERASES (NAT) SUPERFAMILY PROTEIN"/>
    <property type="match status" value="1"/>
</dbReference>
<dbReference type="PROSITE" id="PS51186">
    <property type="entry name" value="GNAT"/>
    <property type="match status" value="1"/>
</dbReference>
<evidence type="ECO:0000256" key="8">
    <source>
        <dbReference type="ARBA" id="ARBA00022824"/>
    </source>
</evidence>
<dbReference type="SUPFAM" id="SSF53187">
    <property type="entry name" value="Zn-dependent exopeptidases"/>
    <property type="match status" value="1"/>
</dbReference>
<dbReference type="Pfam" id="PF00583">
    <property type="entry name" value="Acetyltransf_1"/>
    <property type="match status" value="1"/>
</dbReference>
<comment type="cofactor">
    <cofactor evidence="1">
        <name>Zn(2+)</name>
        <dbReference type="ChEBI" id="CHEBI:29105"/>
    </cofactor>
</comment>
<dbReference type="InterPro" id="IPR007484">
    <property type="entry name" value="Peptidase_M28"/>
</dbReference>
<keyword evidence="7" id="KW-0378">Hydrolase</keyword>
<dbReference type="SUPFAM" id="SSF55729">
    <property type="entry name" value="Acyl-CoA N-acyltransferases (Nat)"/>
    <property type="match status" value="1"/>
</dbReference>
<feature type="transmembrane region" description="Helical" evidence="15">
    <location>
        <begin position="480"/>
        <end position="509"/>
    </location>
</feature>
<keyword evidence="12 15" id="KW-0472">Membrane</keyword>
<evidence type="ECO:0000256" key="12">
    <source>
        <dbReference type="ARBA" id="ARBA00023136"/>
    </source>
</evidence>
<dbReference type="Proteomes" id="UP001293254">
    <property type="component" value="Unassembled WGS sequence"/>
</dbReference>
<keyword evidence="9" id="KW-0862">Zinc</keyword>
<dbReference type="CDD" id="cd03875">
    <property type="entry name" value="M28_Fxna_like"/>
    <property type="match status" value="1"/>
</dbReference>
<feature type="compositionally biased region" description="Low complexity" evidence="14">
    <location>
        <begin position="10"/>
        <end position="21"/>
    </location>
</feature>
<evidence type="ECO:0000256" key="10">
    <source>
        <dbReference type="ARBA" id="ARBA00022989"/>
    </source>
</evidence>
<dbReference type="Gene3D" id="3.40.630.30">
    <property type="match status" value="1"/>
</dbReference>
<evidence type="ECO:0000313" key="17">
    <source>
        <dbReference type="EMBL" id="KAK4436002.1"/>
    </source>
</evidence>
<dbReference type="InterPro" id="IPR000182">
    <property type="entry name" value="GNAT_dom"/>
</dbReference>
<feature type="transmembrane region" description="Helical" evidence="15">
    <location>
        <begin position="593"/>
        <end position="614"/>
    </location>
</feature>
<keyword evidence="5 15" id="KW-0812">Transmembrane</keyword>
<dbReference type="Pfam" id="PF04389">
    <property type="entry name" value="Peptidase_M28"/>
    <property type="match status" value="1"/>
</dbReference>
<feature type="transmembrane region" description="Helical" evidence="15">
    <location>
        <begin position="634"/>
        <end position="656"/>
    </location>
</feature>
<comment type="subcellular location">
    <subcellularLocation>
        <location evidence="2">Endoplasmic reticulum membrane</location>
        <topology evidence="2">Multi-pass membrane protein</topology>
    </subcellularLocation>
</comment>
<evidence type="ECO:0000256" key="3">
    <source>
        <dbReference type="ARBA" id="ARBA00010918"/>
    </source>
</evidence>
<evidence type="ECO:0000256" key="7">
    <source>
        <dbReference type="ARBA" id="ARBA00022801"/>
    </source>
</evidence>
<evidence type="ECO:0000256" key="15">
    <source>
        <dbReference type="SAM" id="Phobius"/>
    </source>
</evidence>
<dbReference type="GO" id="GO:0008237">
    <property type="term" value="F:metallopeptidase activity"/>
    <property type="evidence" value="ECO:0007669"/>
    <property type="project" value="UniProtKB-KW"/>
</dbReference>
<sequence length="1164" mass="127438">MRQRPKGGVSSKSNSSSAAASGETSNQEKSGGKVNNVLKDKNVVVVAKRSSYVIFTLFVLVIYGAWGVYHYQFESLPVPLTLDQVGKRGFSEHEAMKHVEALTRLGPHPVGSDTLESALKYVTEAVESIKKKAHWEVDVEVDLFHAKYGANNLVGGHFKGKTLLYSDLNHVVLRIMPKYASEAGENAILVSSHIDTVFAGEGAGDCSSCVAVMLELARGVSQWAHGFKNAVIFLFNTGEEEGLNGAHSFITQHPWSDTVRIAIDLEAMGIGGKSGIFQAGPHPWAIENYALVAKYPSAQIVAQDIFLSGAIKSATDFQVYKELAGLSGLDFAYADNTAVYHTKNDKLKLLKPGSLQHLGENMLAFLLHAAASSSLPKGKATESDIESSQEKAIYFDILGIYMITYRQRFANMLYNSVTLQSLLLWSTSLFMGGYSAALSVALSCLSLVLMWIFSISFSAVVAFVLPFISSSPVPFISSPWLVVCLFGAPALLGAFSGQHVGFIVLESYLSRTLPERRKNLPANLQASVAKLDAERWLYKAGLLQWFVLLMVGNYYRIGSTYLALAWLVSPAFAYGLLEATLSPARLPKPLKTLTLLIGLFVPFLLSSGMVIRLSGTIIGTAVRFVRNPGTTPEWMGNVVVAVFIAAIVCLTLVYLLSYIHISGAKVPIIIATGVVFVVSLGAVWAGVFPPFTEDTARAVNVVHVVDATRANGEKLEPVSYISLFSTTPGNLIKEADHIGEGFVCGTDRHLDFVTFSVNYSCWTDKGAATGWLESDIPVIHVDKDVKGESRETQISIDTRASTRWSLAINTREIDDFQLKDADNSEELIPLGEKSSMDGWHTIQFSGGRKAPTKFNLSLFWLKNGTQTTTEDVKNEDRLLLRLRTDVDRSTPPMETVLQKLPPWCSQFGKSTSPHTLAFLTPSKISQYGIPTSALSSSPPNRSGLCRASQVAELFPTTSPEIVVREARIDDCWEVAETHCNSFFPEYSFPLDFVLRFDRLIGMLFGFSTPRGCKRTCLVAVTGNAGQDSFFLGGNDFKIGGFDGKFSLSKGYVTGILTVDTVADFLPRKGRLRQRRTGIAYISNVAVRERFRRKGIAKKLVAKAEAKAKSWGCRAIALHCELNNTGAMKLYTNHGFKCIKVPEGANWPHPRTAADTQFSFMMKLL</sequence>
<keyword evidence="18" id="KW-1185">Reference proteome</keyword>
<gene>
    <name evidence="17" type="ORF">Salat_0763900</name>
</gene>
<evidence type="ECO:0000256" key="9">
    <source>
        <dbReference type="ARBA" id="ARBA00022833"/>
    </source>
</evidence>
<keyword evidence="8" id="KW-0256">Endoplasmic reticulum</keyword>
<reference evidence="17" key="1">
    <citation type="submission" date="2020-06" db="EMBL/GenBank/DDBJ databases">
        <authorList>
            <person name="Li T."/>
            <person name="Hu X."/>
            <person name="Zhang T."/>
            <person name="Song X."/>
            <person name="Zhang H."/>
            <person name="Dai N."/>
            <person name="Sheng W."/>
            <person name="Hou X."/>
            <person name="Wei L."/>
        </authorList>
    </citation>
    <scope>NUCLEOTIDE SEQUENCE</scope>
    <source>
        <strain evidence="17">3651</strain>
        <tissue evidence="17">Leaf</tissue>
    </source>
</reference>
<comment type="caution">
    <text evidence="17">The sequence shown here is derived from an EMBL/GenBank/DDBJ whole genome shotgun (WGS) entry which is preliminary data.</text>
</comment>
<keyword evidence="11" id="KW-0482">Metalloprotease</keyword>
<keyword evidence="4 17" id="KW-0645">Protease</keyword>
<feature type="transmembrane region" description="Helical" evidence="15">
    <location>
        <begin position="561"/>
        <end position="581"/>
    </location>
</feature>
<evidence type="ECO:0000256" key="14">
    <source>
        <dbReference type="SAM" id="MobiDB-lite"/>
    </source>
</evidence>
<keyword evidence="10 15" id="KW-1133">Transmembrane helix</keyword>
<keyword evidence="13" id="KW-0325">Glycoprotein</keyword>
<dbReference type="GO" id="GO:0006508">
    <property type="term" value="P:proteolysis"/>
    <property type="evidence" value="ECO:0007669"/>
    <property type="project" value="UniProtKB-KW"/>
</dbReference>
<feature type="region of interest" description="Disordered" evidence="14">
    <location>
        <begin position="1"/>
        <end position="33"/>
    </location>
</feature>
<dbReference type="PANTHER" id="PTHR47443:SF3">
    <property type="entry name" value="GCN5-RELATED N-ACETYLTRANSFERASE 4, CHLOROPLASTIC"/>
    <property type="match status" value="1"/>
</dbReference>
<feature type="domain" description="N-acetyltransferase" evidence="16">
    <location>
        <begin position="1069"/>
        <end position="1164"/>
    </location>
</feature>
<dbReference type="GO" id="GO:0046872">
    <property type="term" value="F:metal ion binding"/>
    <property type="evidence" value="ECO:0007669"/>
    <property type="project" value="UniProtKB-KW"/>
</dbReference>
<dbReference type="Gene3D" id="3.40.630.10">
    <property type="entry name" value="Zn peptidases"/>
    <property type="match status" value="1"/>
</dbReference>
<feature type="transmembrane region" description="Helical" evidence="15">
    <location>
        <begin position="51"/>
        <end position="69"/>
    </location>
</feature>
<feature type="transmembrane region" description="Helical" evidence="15">
    <location>
        <begin position="668"/>
        <end position="687"/>
    </location>
</feature>
<comment type="similarity">
    <text evidence="3">Belongs to the peptidase M28 family.</text>
</comment>
<dbReference type="FunFam" id="3.40.630.10:FF:000008">
    <property type="entry name" value="Endoplasmic reticulum metallopeptidase 1"/>
    <property type="match status" value="1"/>
</dbReference>
<protein>
    <submittedName>
        <fullName evidence="17">Vacuolar membrane protease</fullName>
    </submittedName>
</protein>
<dbReference type="EMBL" id="JACGWO010000002">
    <property type="protein sequence ID" value="KAK4436002.1"/>
    <property type="molecule type" value="Genomic_DNA"/>
</dbReference>
<dbReference type="CDD" id="cd04301">
    <property type="entry name" value="NAT_SF"/>
    <property type="match status" value="1"/>
</dbReference>
<name>A0AAE1YTP6_9LAMI</name>
<feature type="transmembrane region" description="Helical" evidence="15">
    <location>
        <begin position="448"/>
        <end position="468"/>
    </location>
</feature>
<evidence type="ECO:0000256" key="2">
    <source>
        <dbReference type="ARBA" id="ARBA00004477"/>
    </source>
</evidence>
<dbReference type="InterPro" id="IPR048024">
    <property type="entry name" value="Fxna-like_M28_dom"/>
</dbReference>
<evidence type="ECO:0000256" key="1">
    <source>
        <dbReference type="ARBA" id="ARBA00001947"/>
    </source>
</evidence>
<proteinExistence type="inferred from homology"/>
<accession>A0AAE1YTP6</accession>
<evidence type="ECO:0000256" key="4">
    <source>
        <dbReference type="ARBA" id="ARBA00022670"/>
    </source>
</evidence>
<evidence type="ECO:0000256" key="13">
    <source>
        <dbReference type="ARBA" id="ARBA00023180"/>
    </source>
</evidence>